<dbReference type="Proteomes" id="UP001242995">
    <property type="component" value="Unassembled WGS sequence"/>
</dbReference>
<name>A0AAW8DBG6_9MICC</name>
<evidence type="ECO:0000313" key="1">
    <source>
        <dbReference type="EMBL" id="MDP9903276.1"/>
    </source>
</evidence>
<comment type="caution">
    <text evidence="1">The sequence shown here is derived from an EMBL/GenBank/DDBJ whole genome shotgun (WGS) entry which is preliminary data.</text>
</comment>
<dbReference type="Proteomes" id="UP001230951">
    <property type="component" value="Unassembled WGS sequence"/>
</dbReference>
<organism evidence="1 4">
    <name type="scientific">Arthrobacter bambusae</name>
    <dbReference type="NCBI Taxonomy" id="1338426"/>
    <lineage>
        <taxon>Bacteria</taxon>
        <taxon>Bacillati</taxon>
        <taxon>Actinomycetota</taxon>
        <taxon>Actinomycetes</taxon>
        <taxon>Micrococcales</taxon>
        <taxon>Micrococcaceae</taxon>
        <taxon>Arthrobacter</taxon>
    </lineage>
</organism>
<evidence type="ECO:0000313" key="2">
    <source>
        <dbReference type="EMBL" id="MDQ0180071.1"/>
    </source>
</evidence>
<dbReference type="RefSeq" id="WP_306958893.1">
    <property type="nucleotide sequence ID" value="NZ_JAUSRG010000001.1"/>
</dbReference>
<dbReference type="AlphaFoldDB" id="A0AAW8DBG6"/>
<sequence length="56" mass="6210">MSRDQRTGPSEDFKVLREAGVIIMHRGGTQALNILQEDELNVAFPGILDAILPRYG</sequence>
<reference evidence="1 3" key="1">
    <citation type="submission" date="2023-07" db="EMBL/GenBank/DDBJ databases">
        <title>Sorghum-associated microbial communities from plants grown in Nebraska, USA.</title>
        <authorList>
            <person name="Schachtman D."/>
        </authorList>
    </citation>
    <scope>NUCLEOTIDE SEQUENCE</scope>
    <source>
        <strain evidence="1">DS1006</strain>
        <strain evidence="2 3">DS1016</strain>
    </source>
</reference>
<proteinExistence type="predicted"/>
<protein>
    <submittedName>
        <fullName evidence="1">Uncharacterized protein</fullName>
    </submittedName>
</protein>
<accession>A0AAW8DBG6</accession>
<gene>
    <name evidence="1" type="ORF">J2S90_000216</name>
    <name evidence="2" type="ORF">J2S93_001487</name>
</gene>
<evidence type="ECO:0000313" key="4">
    <source>
        <dbReference type="Proteomes" id="UP001242995"/>
    </source>
</evidence>
<keyword evidence="3" id="KW-1185">Reference proteome</keyword>
<evidence type="ECO:0000313" key="3">
    <source>
        <dbReference type="Proteomes" id="UP001230951"/>
    </source>
</evidence>
<dbReference type="EMBL" id="JAUSTF010000002">
    <property type="protein sequence ID" value="MDQ0180071.1"/>
    <property type="molecule type" value="Genomic_DNA"/>
</dbReference>
<dbReference type="EMBL" id="JAUSRG010000001">
    <property type="protein sequence ID" value="MDP9903276.1"/>
    <property type="molecule type" value="Genomic_DNA"/>
</dbReference>